<name>A0A0N5CK19_THECL</name>
<protein>
    <submittedName>
        <fullName evidence="3">Chitin-binding type-2 domain-containing protein</fullName>
    </submittedName>
</protein>
<evidence type="ECO:0000313" key="2">
    <source>
        <dbReference type="Proteomes" id="UP000276776"/>
    </source>
</evidence>
<dbReference type="AlphaFoldDB" id="A0A0N5CK19"/>
<accession>A0A0N5CK19</accession>
<evidence type="ECO:0000313" key="1">
    <source>
        <dbReference type="EMBL" id="VDM95354.1"/>
    </source>
</evidence>
<dbReference type="OrthoDB" id="5846329at2759"/>
<dbReference type="EMBL" id="UYYF01000027">
    <property type="protein sequence ID" value="VDM95354.1"/>
    <property type="molecule type" value="Genomic_DNA"/>
</dbReference>
<dbReference type="STRING" id="103827.A0A0N5CK19"/>
<evidence type="ECO:0000313" key="3">
    <source>
        <dbReference type="WBParaSite" id="TCLT_0000039801-mRNA-1"/>
    </source>
</evidence>
<organism evidence="3">
    <name type="scientific">Thelazia callipaeda</name>
    <name type="common">Oriental eyeworm</name>
    <name type="synonym">Parasitic nematode</name>
    <dbReference type="NCBI Taxonomy" id="103827"/>
    <lineage>
        <taxon>Eukaryota</taxon>
        <taxon>Metazoa</taxon>
        <taxon>Ecdysozoa</taxon>
        <taxon>Nematoda</taxon>
        <taxon>Chromadorea</taxon>
        <taxon>Rhabditida</taxon>
        <taxon>Spirurina</taxon>
        <taxon>Spiruromorpha</taxon>
        <taxon>Thelazioidea</taxon>
        <taxon>Thelaziidae</taxon>
        <taxon>Thelazia</taxon>
    </lineage>
</organism>
<reference evidence="3" key="1">
    <citation type="submission" date="2017-02" db="UniProtKB">
        <authorList>
            <consortium name="WormBaseParasite"/>
        </authorList>
    </citation>
    <scope>IDENTIFICATION</scope>
</reference>
<dbReference type="Proteomes" id="UP000276776">
    <property type="component" value="Unassembled WGS sequence"/>
</dbReference>
<proteinExistence type="predicted"/>
<gene>
    <name evidence="1" type="ORF">TCLT_LOCUS399</name>
</gene>
<sequence length="379" mass="43820">MRLFYNSEGQSGRLYKINLNEVCDGRDFILLGACSSVYIRCSYDLSSSFPRAVIEKYGAQWKKCIVEIDNFQIFNATVCDAISDKCLAVFARQTQQINAEIEMILEEITFCKDGPGIYLFLDGICSRQAYICQDYKQGFVFACPAEMIMKVRPFGCFTSTHECNSAEILTKTLTSLRQYAIQEYCQHSLTAVYSYDVLGFPRILCRTWYIRCNEFIQDIIYCEDGLIYDAKLRECRERSVNDLCIMPNICKGASFLPPNLESNRKIQASQKKRRGSTGEKHWKHNMIIIRNRQGQAVSLNNCERHFVHCDGEFTPKEFVCAEGFVFSNGRCLPSELEIGYDCWQCQNGMQQQSSFHRCNQVYIRGIYFVIIKQFFLSFI</sequence>
<keyword evidence="2" id="KW-1185">Reference proteome</keyword>
<reference evidence="1 2" key="2">
    <citation type="submission" date="2018-11" db="EMBL/GenBank/DDBJ databases">
        <authorList>
            <consortium name="Pathogen Informatics"/>
        </authorList>
    </citation>
    <scope>NUCLEOTIDE SEQUENCE [LARGE SCALE GENOMIC DNA]</scope>
</reference>
<dbReference type="WBParaSite" id="TCLT_0000039801-mRNA-1">
    <property type="protein sequence ID" value="TCLT_0000039801-mRNA-1"/>
    <property type="gene ID" value="TCLT_0000039801"/>
</dbReference>